<gene>
    <name evidence="2" type="ORF">E8M01_33940</name>
</gene>
<proteinExistence type="predicted"/>
<sequence>MIMWIDDEATLMALYGEPGEASIVKEVPRLTAEYRAMIVAAPFCVLATAGADGLDATPRGDAPGFVEVQDDTTLILPDRRGNNRLDSLKNLLRDPRVGLLFMVPGINETLRVNGRARISADPDLLARYAVDGKEPRSVLVITIDSVYFQCSRALHRSRLWDPAQHRPRGDLPSAGQMLKGAYAPFDAQDYDKGLAERQRATLY</sequence>
<reference evidence="2 3" key="1">
    <citation type="submission" date="2019-04" db="EMBL/GenBank/DDBJ databases">
        <title>Phreatobacter aquaticus sp. nov.</title>
        <authorList>
            <person name="Choi A."/>
        </authorList>
    </citation>
    <scope>NUCLEOTIDE SEQUENCE [LARGE SCALE GENOMIC DNA]</scope>
    <source>
        <strain evidence="2 3">KCTC 52518</strain>
    </source>
</reference>
<dbReference type="OrthoDB" id="9790331at2"/>
<dbReference type="EMBL" id="CP039690">
    <property type="protein sequence ID" value="QCI69562.1"/>
    <property type="molecule type" value="Genomic_DNA"/>
</dbReference>
<dbReference type="Gene3D" id="2.30.110.10">
    <property type="entry name" value="Electron Transport, Fmn-binding Protein, Chain A"/>
    <property type="match status" value="1"/>
</dbReference>
<feature type="domain" description="Pyridoxamine 5'-phosphate oxidase N-terminal" evidence="1">
    <location>
        <begin position="30"/>
        <end position="150"/>
    </location>
</feature>
<evidence type="ECO:0000313" key="3">
    <source>
        <dbReference type="Proteomes" id="UP000298781"/>
    </source>
</evidence>
<evidence type="ECO:0000313" key="2">
    <source>
        <dbReference type="EMBL" id="QCI69562.1"/>
    </source>
</evidence>
<dbReference type="Pfam" id="PF01243">
    <property type="entry name" value="PNPOx_N"/>
    <property type="match status" value="1"/>
</dbReference>
<keyword evidence="3" id="KW-1185">Reference proteome</keyword>
<organism evidence="2 3">
    <name type="scientific">Phreatobacter stygius</name>
    <dbReference type="NCBI Taxonomy" id="1940610"/>
    <lineage>
        <taxon>Bacteria</taxon>
        <taxon>Pseudomonadati</taxon>
        <taxon>Pseudomonadota</taxon>
        <taxon>Alphaproteobacteria</taxon>
        <taxon>Hyphomicrobiales</taxon>
        <taxon>Phreatobacteraceae</taxon>
        <taxon>Phreatobacter</taxon>
    </lineage>
</organism>
<dbReference type="InterPro" id="IPR024029">
    <property type="entry name" value="Pyridox_Oxase_FMN-dep"/>
</dbReference>
<accession>A0A4D7BPW0</accession>
<dbReference type="Proteomes" id="UP000298781">
    <property type="component" value="Chromosome"/>
</dbReference>
<dbReference type="RefSeq" id="WP_136964965.1">
    <property type="nucleotide sequence ID" value="NZ_CP039690.1"/>
</dbReference>
<dbReference type="InterPro" id="IPR011576">
    <property type="entry name" value="Pyridox_Oxase_N"/>
</dbReference>
<dbReference type="PANTHER" id="PTHR42815:SF2">
    <property type="entry name" value="FAD-BINDING, PUTATIVE (AFU_ORTHOLOGUE AFUA_6G07600)-RELATED"/>
    <property type="match status" value="1"/>
</dbReference>
<dbReference type="KEGG" id="pstg:E8M01_33940"/>
<protein>
    <submittedName>
        <fullName evidence="2">Pyridoxamine 5'-phosphate oxidase family protein</fullName>
    </submittedName>
</protein>
<dbReference type="SUPFAM" id="SSF50475">
    <property type="entry name" value="FMN-binding split barrel"/>
    <property type="match status" value="1"/>
</dbReference>
<dbReference type="PANTHER" id="PTHR42815">
    <property type="entry name" value="FAD-BINDING, PUTATIVE (AFU_ORTHOLOGUE AFUA_6G07600)-RELATED"/>
    <property type="match status" value="1"/>
</dbReference>
<dbReference type="InterPro" id="IPR012349">
    <property type="entry name" value="Split_barrel_FMN-bd"/>
</dbReference>
<dbReference type="NCBIfam" id="TIGR04025">
    <property type="entry name" value="PPOX_FMN_DR2398"/>
    <property type="match status" value="1"/>
</dbReference>
<dbReference type="AlphaFoldDB" id="A0A4D7BPW0"/>
<evidence type="ECO:0000259" key="1">
    <source>
        <dbReference type="Pfam" id="PF01243"/>
    </source>
</evidence>
<name>A0A4D7BPW0_9HYPH</name>